<dbReference type="Proteomes" id="UP001141950">
    <property type="component" value="Unassembled WGS sequence"/>
</dbReference>
<dbReference type="InterPro" id="IPR001296">
    <property type="entry name" value="Glyco_trans_1"/>
</dbReference>
<keyword evidence="3" id="KW-1185">Reference proteome</keyword>
<evidence type="ECO:0000313" key="2">
    <source>
        <dbReference type="EMBL" id="MCR2802512.1"/>
    </source>
</evidence>
<accession>A0A9X2MRC8</accession>
<dbReference type="PANTHER" id="PTHR12526:SF630">
    <property type="entry name" value="GLYCOSYLTRANSFERASE"/>
    <property type="match status" value="1"/>
</dbReference>
<dbReference type="Pfam" id="PF00534">
    <property type="entry name" value="Glycos_transf_1"/>
    <property type="match status" value="1"/>
</dbReference>
<protein>
    <submittedName>
        <fullName evidence="2">Glycosyltransferase</fullName>
    </submittedName>
</protein>
<proteinExistence type="predicted"/>
<organism evidence="2 3">
    <name type="scientific">Paenibacillus soyae</name>
    <dbReference type="NCBI Taxonomy" id="2969249"/>
    <lineage>
        <taxon>Bacteria</taxon>
        <taxon>Bacillati</taxon>
        <taxon>Bacillota</taxon>
        <taxon>Bacilli</taxon>
        <taxon>Bacillales</taxon>
        <taxon>Paenibacillaceae</taxon>
        <taxon>Paenibacillus</taxon>
    </lineage>
</organism>
<dbReference type="AlphaFoldDB" id="A0A9X2MRC8"/>
<evidence type="ECO:0000313" key="3">
    <source>
        <dbReference type="Proteomes" id="UP001141950"/>
    </source>
</evidence>
<dbReference type="EMBL" id="JANIPJ010000001">
    <property type="protein sequence ID" value="MCR2802512.1"/>
    <property type="molecule type" value="Genomic_DNA"/>
</dbReference>
<name>A0A9X2MRC8_9BACL</name>
<dbReference type="PANTHER" id="PTHR12526">
    <property type="entry name" value="GLYCOSYLTRANSFERASE"/>
    <property type="match status" value="1"/>
</dbReference>
<reference evidence="2" key="1">
    <citation type="submission" date="2022-08" db="EMBL/GenBank/DDBJ databases">
        <title>The genomic sequence of strain Paenibacillus sp. SCIV0701.</title>
        <authorList>
            <person name="Zhao H."/>
        </authorList>
    </citation>
    <scope>NUCLEOTIDE SEQUENCE</scope>
    <source>
        <strain evidence="2">SCIV0701</strain>
    </source>
</reference>
<dbReference type="SUPFAM" id="SSF53756">
    <property type="entry name" value="UDP-Glycosyltransferase/glycogen phosphorylase"/>
    <property type="match status" value="1"/>
</dbReference>
<sequence length="397" mass="44939">MKQNLLFVMPSLDAGGGERSLVNLLSHIDYDRFNVDLFLLSHKGLFLELLPKEVNVLPLPQSFQTFSLSLTSSLKRFLSHGQPHLAISRLLYALRNRSLQNIARREQASWQYLANALEQLNKKYDAAIGYLEKTSIYFCVDKVIASNKIGWVHTDYDKMGMDPEFDRKYFEQLDHIITVSEECANVLKGRFPAQEPKVQVIYNIVSPTLIKKMAAVEKNDVYSRVKDQIVILSIGRLHPDKNFGLAISACKLLLDQGYDVQWNIIGEGEEREELQKRISEEGIGAHFKLLGLKSNPYPYLQQADIYVQTSCYEGKSIAIDEAKILHKPIVITNFSTARDQITDGVDGLIAEMNPLGLSEAVAAIIEDQRLKKRLSEQLSILNLGTESEIHKLYQVIG</sequence>
<feature type="domain" description="Glycosyl transferase family 1" evidence="1">
    <location>
        <begin position="223"/>
        <end position="377"/>
    </location>
</feature>
<comment type="caution">
    <text evidence="2">The sequence shown here is derived from an EMBL/GenBank/DDBJ whole genome shotgun (WGS) entry which is preliminary data.</text>
</comment>
<evidence type="ECO:0000259" key="1">
    <source>
        <dbReference type="Pfam" id="PF00534"/>
    </source>
</evidence>
<dbReference type="Gene3D" id="3.40.50.2000">
    <property type="entry name" value="Glycogen Phosphorylase B"/>
    <property type="match status" value="2"/>
</dbReference>
<dbReference type="GO" id="GO:0016757">
    <property type="term" value="F:glycosyltransferase activity"/>
    <property type="evidence" value="ECO:0007669"/>
    <property type="project" value="InterPro"/>
</dbReference>
<gene>
    <name evidence="2" type="ORF">NQZ67_01335</name>
</gene>
<dbReference type="CDD" id="cd03811">
    <property type="entry name" value="GT4_GT28_WabH-like"/>
    <property type="match status" value="1"/>
</dbReference>
<dbReference type="RefSeq" id="WP_257442047.1">
    <property type="nucleotide sequence ID" value="NZ_JANIPJ010000001.1"/>
</dbReference>